<accession>A0A4R4E0Y0</accession>
<organism evidence="1 2">
    <name type="scientific">Paenibacillus albiflavus</name>
    <dbReference type="NCBI Taxonomy" id="2545760"/>
    <lineage>
        <taxon>Bacteria</taxon>
        <taxon>Bacillati</taxon>
        <taxon>Bacillota</taxon>
        <taxon>Bacilli</taxon>
        <taxon>Bacillales</taxon>
        <taxon>Paenibacillaceae</taxon>
        <taxon>Paenibacillus</taxon>
    </lineage>
</organism>
<dbReference type="AlphaFoldDB" id="A0A4R4E0Y0"/>
<protein>
    <recommendedName>
        <fullName evidence="3">DUF3221 domain-containing protein</fullName>
    </recommendedName>
</protein>
<comment type="caution">
    <text evidence="1">The sequence shown here is derived from an EMBL/GenBank/DDBJ whole genome shotgun (WGS) entry which is preliminary data.</text>
</comment>
<reference evidence="1 2" key="1">
    <citation type="submission" date="2019-03" db="EMBL/GenBank/DDBJ databases">
        <authorList>
            <person name="Kim M.K.M."/>
        </authorList>
    </citation>
    <scope>NUCLEOTIDE SEQUENCE [LARGE SCALE GENOMIC DNA]</scope>
    <source>
        <strain evidence="1 2">18JY21-1</strain>
    </source>
</reference>
<evidence type="ECO:0000313" key="1">
    <source>
        <dbReference type="EMBL" id="TCZ73026.1"/>
    </source>
</evidence>
<evidence type="ECO:0000313" key="2">
    <source>
        <dbReference type="Proteomes" id="UP000295418"/>
    </source>
</evidence>
<dbReference type="EMBL" id="SKFG01000035">
    <property type="protein sequence ID" value="TCZ73026.1"/>
    <property type="molecule type" value="Genomic_DNA"/>
</dbReference>
<gene>
    <name evidence="1" type="ORF">E0485_21635</name>
</gene>
<dbReference type="Proteomes" id="UP000295418">
    <property type="component" value="Unassembled WGS sequence"/>
</dbReference>
<evidence type="ECO:0008006" key="3">
    <source>
        <dbReference type="Google" id="ProtNLM"/>
    </source>
</evidence>
<keyword evidence="2" id="KW-1185">Reference proteome</keyword>
<sequence length="111" mass="12279">MLIMLLITSACNSLSSFNTTIDSISKNEIVVNCSDVINKGKKQANSIGYLCTVDINKSTVFKDISDNPLTLEDFSSGNLIRIVLSTPQPISEKNRRFEVAEIILIKDKVIE</sequence>
<name>A0A4R4E0Y0_9BACL</name>
<proteinExistence type="predicted"/>